<evidence type="ECO:0000313" key="3">
    <source>
        <dbReference type="Proteomes" id="UP000018922"/>
    </source>
</evidence>
<dbReference type="HOGENOM" id="CLU_153788_1_0_5"/>
<reference evidence="2 3" key="1">
    <citation type="journal article" date="2014" name="Genome Announc.">
        <title>Complete genome sequence of Magnetospirillum gryphiswaldense MSR-1.</title>
        <authorList>
            <person name="Wang X."/>
            <person name="Wang Q."/>
            <person name="Zhang W."/>
            <person name="Wang Y."/>
            <person name="Li L."/>
            <person name="Wen T."/>
            <person name="Zhang T."/>
            <person name="Zhang Y."/>
            <person name="Xu J."/>
            <person name="Hu J."/>
            <person name="Li S."/>
            <person name="Liu L."/>
            <person name="Liu J."/>
            <person name="Jiang W."/>
            <person name="Tian J."/>
            <person name="Li Y."/>
            <person name="Schuler D."/>
            <person name="Wang L."/>
            <person name="Li J."/>
        </authorList>
    </citation>
    <scope>NUCLEOTIDE SEQUENCE [LARGE SCALE GENOMIC DNA]</scope>
    <source>
        <strain evidence="3">DSM 6361 / JCM 21280 / NBRC 15271 / MSR-1</strain>
    </source>
</reference>
<dbReference type="Proteomes" id="UP000018922">
    <property type="component" value="Chromosome I"/>
</dbReference>
<name>V6F6V1_MAGGM</name>
<dbReference type="AlphaFoldDB" id="V6F6V1"/>
<keyword evidence="3" id="KW-1185">Reference proteome</keyword>
<dbReference type="InterPro" id="IPR001387">
    <property type="entry name" value="Cro/C1-type_HTH"/>
</dbReference>
<proteinExistence type="predicted"/>
<accession>V6F6V1</accession>
<dbReference type="STRING" id="1430440.MGMSRv2__4030"/>
<sequence length="110" mass="11861">MALKIMATPHTPTLAAKRAIRKIGDGLRKARLRRRLPMEVVASRAFISRGTLARVEQGDPAVSFGIYASVMQALGLSGPLGDLVADDPVGADMESEQLPKRIRTKKAVKP</sequence>
<feature type="domain" description="HTH cro/C1-type" evidence="1">
    <location>
        <begin position="27"/>
        <end position="83"/>
    </location>
</feature>
<dbReference type="Pfam" id="PF13560">
    <property type="entry name" value="HTH_31"/>
    <property type="match status" value="1"/>
</dbReference>
<organism evidence="2 3">
    <name type="scientific">Magnetospirillum gryphiswaldense (strain DSM 6361 / JCM 21280 / NBRC 15271 / MSR-1)</name>
    <dbReference type="NCBI Taxonomy" id="431944"/>
    <lineage>
        <taxon>Bacteria</taxon>
        <taxon>Pseudomonadati</taxon>
        <taxon>Pseudomonadota</taxon>
        <taxon>Alphaproteobacteria</taxon>
        <taxon>Rhodospirillales</taxon>
        <taxon>Rhodospirillaceae</taxon>
        <taxon>Magnetospirillum</taxon>
    </lineage>
</organism>
<gene>
    <name evidence="2" type="ordered locus">MGMSRv2__4030</name>
</gene>
<dbReference type="SUPFAM" id="SSF47413">
    <property type="entry name" value="lambda repressor-like DNA-binding domains"/>
    <property type="match status" value="1"/>
</dbReference>
<evidence type="ECO:0000313" key="2">
    <source>
        <dbReference type="EMBL" id="CDL01245.1"/>
    </source>
</evidence>
<dbReference type="KEGG" id="mgy:MGMSRv2__4030"/>
<dbReference type="GO" id="GO:0003677">
    <property type="term" value="F:DNA binding"/>
    <property type="evidence" value="ECO:0007669"/>
    <property type="project" value="InterPro"/>
</dbReference>
<dbReference type="eggNOG" id="COG1396">
    <property type="taxonomic scope" value="Bacteria"/>
</dbReference>
<dbReference type="InterPro" id="IPR010982">
    <property type="entry name" value="Lambda_DNA-bd_dom_sf"/>
</dbReference>
<protein>
    <submittedName>
        <fullName evidence="2">Transcriptional regulator, XRE family</fullName>
    </submittedName>
</protein>
<dbReference type="EMBL" id="HG794546">
    <property type="protein sequence ID" value="CDL01245.1"/>
    <property type="molecule type" value="Genomic_DNA"/>
</dbReference>
<dbReference type="PROSITE" id="PS50943">
    <property type="entry name" value="HTH_CROC1"/>
    <property type="match status" value="1"/>
</dbReference>
<dbReference type="Gene3D" id="1.10.260.40">
    <property type="entry name" value="lambda repressor-like DNA-binding domains"/>
    <property type="match status" value="1"/>
</dbReference>
<evidence type="ECO:0000259" key="1">
    <source>
        <dbReference type="PROSITE" id="PS50943"/>
    </source>
</evidence>